<dbReference type="InterPro" id="IPR003787">
    <property type="entry name" value="Sulphur_relay_DsrE/F-like"/>
</dbReference>
<dbReference type="EMBL" id="JRKQ01000061">
    <property type="protein sequence ID" value="KGJ21875.1"/>
    <property type="molecule type" value="Genomic_DNA"/>
</dbReference>
<evidence type="ECO:0000313" key="2">
    <source>
        <dbReference type="Proteomes" id="UP000029858"/>
    </source>
</evidence>
<dbReference type="Gene3D" id="3.40.1260.10">
    <property type="entry name" value="DsrEFH-like"/>
    <property type="match status" value="1"/>
</dbReference>
<reference evidence="1 2" key="2">
    <citation type="submission" date="2014-10" db="EMBL/GenBank/DDBJ databases">
        <title>Paracoccus sanguinis sp. nov., isolated from clinical specimens of New York State patients.</title>
        <authorList>
            <person name="Mingle L.A."/>
            <person name="Cole J.A."/>
            <person name="Lapierre P."/>
            <person name="Musser K.A."/>
        </authorList>
    </citation>
    <scope>NUCLEOTIDE SEQUENCE [LARGE SCALE GENOMIC DNA]</scope>
    <source>
        <strain evidence="1 2">5503</strain>
    </source>
</reference>
<comment type="caution">
    <text evidence="1">The sequence shown here is derived from an EMBL/GenBank/DDBJ whole genome shotgun (WGS) entry which is preliminary data.</text>
</comment>
<dbReference type="PANTHER" id="PTHR34655">
    <property type="entry name" value="CONSERVED WITHIN P. AEROPHILUM"/>
    <property type="match status" value="1"/>
</dbReference>
<name>A0A099GGC3_9RHOB</name>
<dbReference type="SUPFAM" id="SSF75169">
    <property type="entry name" value="DsrEFH-like"/>
    <property type="match status" value="1"/>
</dbReference>
<dbReference type="Proteomes" id="UP000029858">
    <property type="component" value="Unassembled WGS sequence"/>
</dbReference>
<dbReference type="AlphaFoldDB" id="A0A099GGC3"/>
<reference evidence="1 2" key="1">
    <citation type="submission" date="2014-09" db="EMBL/GenBank/DDBJ databases">
        <authorList>
            <person name="McGinnis J.M."/>
            <person name="Wolfgang W.J."/>
        </authorList>
    </citation>
    <scope>NUCLEOTIDE SEQUENCE [LARGE SCALE GENOMIC DNA]</scope>
    <source>
        <strain evidence="1 2">5503</strain>
    </source>
</reference>
<dbReference type="InterPro" id="IPR027396">
    <property type="entry name" value="DsrEFH-like"/>
</dbReference>
<accession>A0A099GGC3</accession>
<organism evidence="1 2">
    <name type="scientific">Paracoccus sanguinis</name>
    <dbReference type="NCBI Taxonomy" id="1545044"/>
    <lineage>
        <taxon>Bacteria</taxon>
        <taxon>Pseudomonadati</taxon>
        <taxon>Pseudomonadota</taxon>
        <taxon>Alphaproteobacteria</taxon>
        <taxon>Rhodobacterales</taxon>
        <taxon>Paracoccaceae</taxon>
        <taxon>Paracoccus</taxon>
    </lineage>
</organism>
<dbReference type="RefSeq" id="WP_036710393.1">
    <property type="nucleotide sequence ID" value="NZ_JRKQ01000061.1"/>
</dbReference>
<proteinExistence type="predicted"/>
<gene>
    <name evidence="1" type="ORF">IX56_11520</name>
</gene>
<dbReference type="Pfam" id="PF02635">
    <property type="entry name" value="DsrE"/>
    <property type="match status" value="1"/>
</dbReference>
<sequence length="122" mass="12658">MDATTDKLVIVMTKGIDSELSSVAFTLANGAQTAGMEVFVFLTSAAVDLVRRKGHALTHVPPLEPLASLISAFQARGGTIWACPPCVTSRGYEAGDLIDGVEIKGASAMFAEVRAGAATLSF</sequence>
<protein>
    <submittedName>
        <fullName evidence="1">Peroxiredoxin</fullName>
    </submittedName>
</protein>
<evidence type="ECO:0000313" key="1">
    <source>
        <dbReference type="EMBL" id="KGJ21875.1"/>
    </source>
</evidence>
<dbReference type="PANTHER" id="PTHR34655:SF2">
    <property type="entry name" value="PEROXIREDOXIN FAMILY PROTEIN"/>
    <property type="match status" value="1"/>
</dbReference>